<dbReference type="InterPro" id="IPR034085">
    <property type="entry name" value="TOG"/>
</dbReference>
<dbReference type="Proteomes" id="UP000198341">
    <property type="component" value="Chromosome 10"/>
</dbReference>
<feature type="domain" description="TOG" evidence="2">
    <location>
        <begin position="363"/>
        <end position="638"/>
    </location>
</feature>
<dbReference type="Gene3D" id="1.25.10.10">
    <property type="entry name" value="Leucine-rich Repeat Variant"/>
    <property type="match status" value="2"/>
</dbReference>
<dbReference type="InterPro" id="IPR016024">
    <property type="entry name" value="ARM-type_fold"/>
</dbReference>
<evidence type="ECO:0000256" key="1">
    <source>
        <dbReference type="SAM" id="MobiDB-lite"/>
    </source>
</evidence>
<protein>
    <recommendedName>
        <fullName evidence="2">TOG domain-containing protein</fullName>
    </recommendedName>
</protein>
<dbReference type="SMART" id="SM01349">
    <property type="entry name" value="TOG"/>
    <property type="match status" value="1"/>
</dbReference>
<feature type="region of interest" description="Disordered" evidence="1">
    <location>
        <begin position="287"/>
        <end position="335"/>
    </location>
</feature>
<dbReference type="InterPro" id="IPR024395">
    <property type="entry name" value="CLASP_N_dom"/>
</dbReference>
<dbReference type="GeneID" id="19013146"/>
<dbReference type="KEGG" id="bpg:Bathy10g00690"/>
<dbReference type="InterPro" id="IPR011989">
    <property type="entry name" value="ARM-like"/>
</dbReference>
<dbReference type="SUPFAM" id="SSF48371">
    <property type="entry name" value="ARM repeat"/>
    <property type="match status" value="1"/>
</dbReference>
<proteinExistence type="predicted"/>
<sequence>MNALNEQQRATRAADVVETSLKRFSESVQRILNLSSSSSKGRDEDVEDVIHALSQLEMHLKSAESNKIFWTEELGKTLYESVASFLVTTTGNENETINRHHARAMRVTSLAIQSSKDKEIFKECLNGGSETAKKLFVNACLKKLSGGVEGGGDEKDDEEKSAIDALVSLCCDAKAITKTFLVTKLNVDVKTSSVKARVNACKVIQEICEKSSLSWDCTNAVKKLKQLLLLSDDDAEPMVKDASLRACVALRNSRVDDFTERQGIERALLETNGMSPKTRKALERAFEGGGYVTTTTTNTRPGEDRLLEMRSPINPNETTPARRLRKQSERLQKFQSDDALPKEAFLTQSTSKSKQKQQAEEHALSSLECTQHVLETIAEELHQSSSEWEKRVLGCKKIVKLCTLQNNKFRQFCKDASIVIKKQNGSIKKFGETNAVLLILDKLSYAVHDKRSSVARAGCQAVLCMAQRLKGDLSDEFLDILLPSLFKAIIVSVGVISDNGDACVSEIVRNCFGGSSLDDEGPKVHLARVFAEEIVSPKVSKIAKLRAKCALYLSECFEVGLVGSSHLPKPVADIASVAIEKALEDADATVRGNAKLAYEKFHRVVDESYFDAFTQQLDPEIKRRLALVSSSEKKNKKNKKTIMAGSDEKSNEMSLQDAMRERKRKLQQEKEQQKDNNNSKGELTEVIELNAILAAQNNMKAYNDRIGQPVDDDFTIDLPPRMLSIQTPMSIKPALKKHTALVEEASKRATTTATATISTRMAAIKESEFDVDVDAEEGFRDNNNNNNNKDDDDSIDSSLPPRERLGRSLAQTEVADSPPARAKAAERLRDALEDMEQLLSKNTDDDDDKEGVEAISADFVLRAATTLARFCADDVTESRCFVPALEAIVALTNVSSLRIKIASSSSAMEASNNSFMKEFKFAFAESTKILAGPLFGRLAGQNPNARTSAQEALISLARNVDLETGLLPSLRRAFVSIEATESDVEKCDRARTGVAQFSGYALSTKNLSKKKIAHLAEGSDELKNWANTLAKCASRCVSVSSKSNLYDACVDALRVVCFEIDQETVEKIVANYEAIKADVLLKKSNADVLERSSKKKNKKTKKASSTTPENIDGKPVDGGEEENDASTSLAGRTPGACLDKSTGRSRKSFGTRKTPVSTINTDNSIPMTISPSPILGGGDASTRMNVNDNNNNNNNEASFGLDVSQMNNLMPPTTVKKNLLLTKMSGQHSSVVKSAAPTPGPVSARTTPNAAPTIARVTGKPQTQSLGVGARVMRALDCLKKEEDVSTIDDRRDVLRSLLEMVQLEYSAFKPFVTLLAPTLVKVAETDLDGVCRFYARRVLFRAFERATDGDDKIENEESGIVDAVTSLVPIFVDQTTQTSLRCLKLLLEKVTRKESVEKILDLVGSYVYEKAGVSSSPPSPNAKKEACECVAIALSKLCDENEEDKQILLFLNALLERDLYSLNVFGDEEKKVIASIAKALMKQKNFKEKVKEEEQRGGALNRPFKQFQSLVVH</sequence>
<dbReference type="STRING" id="41875.K8F0R3"/>
<organism evidence="3 4">
    <name type="scientific">Bathycoccus prasinos</name>
    <dbReference type="NCBI Taxonomy" id="41875"/>
    <lineage>
        <taxon>Eukaryota</taxon>
        <taxon>Viridiplantae</taxon>
        <taxon>Chlorophyta</taxon>
        <taxon>Mamiellophyceae</taxon>
        <taxon>Mamiellales</taxon>
        <taxon>Bathycoccaceae</taxon>
        <taxon>Bathycoccus</taxon>
    </lineage>
</organism>
<dbReference type="Pfam" id="PF12348">
    <property type="entry name" value="CLASP_N"/>
    <property type="match status" value="1"/>
</dbReference>
<dbReference type="EMBL" id="FO082269">
    <property type="protein sequence ID" value="CCO18365.1"/>
    <property type="molecule type" value="Genomic_DNA"/>
</dbReference>
<evidence type="ECO:0000259" key="2">
    <source>
        <dbReference type="SMART" id="SM01349"/>
    </source>
</evidence>
<dbReference type="RefSeq" id="XP_007510832.1">
    <property type="nucleotide sequence ID" value="XM_007510770.1"/>
</dbReference>
<feature type="region of interest" description="Disordered" evidence="1">
    <location>
        <begin position="776"/>
        <end position="802"/>
    </location>
</feature>
<keyword evidence="4" id="KW-1185">Reference proteome</keyword>
<feature type="region of interest" description="Disordered" evidence="1">
    <location>
        <begin position="630"/>
        <end position="682"/>
    </location>
</feature>
<evidence type="ECO:0000313" key="3">
    <source>
        <dbReference type="EMBL" id="CCO18365.1"/>
    </source>
</evidence>
<name>K8F0R3_9CHLO</name>
<feature type="compositionally biased region" description="Basic and acidic residues" evidence="1">
    <location>
        <begin position="326"/>
        <end position="335"/>
    </location>
</feature>
<feature type="compositionally biased region" description="Basic residues" evidence="1">
    <location>
        <begin position="1093"/>
        <end position="1102"/>
    </location>
</feature>
<evidence type="ECO:0000313" key="4">
    <source>
        <dbReference type="Proteomes" id="UP000198341"/>
    </source>
</evidence>
<gene>
    <name evidence="3" type="ordered locus">Bathy10g00690</name>
</gene>
<feature type="region of interest" description="Disordered" evidence="1">
    <location>
        <begin position="1090"/>
        <end position="1169"/>
    </location>
</feature>
<accession>K8F0R3</accession>
<reference evidence="3 4" key="1">
    <citation type="submission" date="2011-10" db="EMBL/GenBank/DDBJ databases">
        <authorList>
            <person name="Genoscope - CEA"/>
        </authorList>
    </citation>
    <scope>NUCLEOTIDE SEQUENCE [LARGE SCALE GENOMIC DNA]</scope>
    <source>
        <strain evidence="3 4">RCC 1105</strain>
    </source>
</reference>
<dbReference type="OrthoDB" id="46159at2759"/>
<feature type="compositionally biased region" description="Polar residues" evidence="1">
    <location>
        <begin position="1154"/>
        <end position="1169"/>
    </location>
</feature>